<comment type="cofactor">
    <cofactor evidence="6">
        <name>Mg(2+)</name>
        <dbReference type="ChEBI" id="CHEBI:18420"/>
    </cofactor>
</comment>
<keyword evidence="4 6" id="KW-0378">Hydrolase</keyword>
<keyword evidence="6" id="KW-0479">Metal-binding</keyword>
<dbReference type="GO" id="GO:0005992">
    <property type="term" value="P:trehalose biosynthetic process"/>
    <property type="evidence" value="ECO:0007669"/>
    <property type="project" value="UniProtKB-UniPathway"/>
</dbReference>
<evidence type="ECO:0000256" key="5">
    <source>
        <dbReference type="ARBA" id="ARBA00024179"/>
    </source>
</evidence>
<accession>A0A2M7T899</accession>
<protein>
    <recommendedName>
        <fullName evidence="6">Trehalose 6-phosphate phosphatase</fullName>
        <ecNumber evidence="6">3.1.3.12</ecNumber>
    </recommendedName>
</protein>
<dbReference type="Proteomes" id="UP000230956">
    <property type="component" value="Unassembled WGS sequence"/>
</dbReference>
<dbReference type="SUPFAM" id="SSF56784">
    <property type="entry name" value="HAD-like"/>
    <property type="match status" value="1"/>
</dbReference>
<evidence type="ECO:0000256" key="3">
    <source>
        <dbReference type="ARBA" id="ARBA00008770"/>
    </source>
</evidence>
<dbReference type="NCBIfam" id="TIGR00685">
    <property type="entry name" value="T6PP"/>
    <property type="match status" value="1"/>
</dbReference>
<dbReference type="RefSeq" id="WP_286677667.1">
    <property type="nucleotide sequence ID" value="NZ_MNXI01000022.1"/>
</dbReference>
<gene>
    <name evidence="7" type="primary">otsB</name>
    <name evidence="7" type="ORF">COY37_06540</name>
</gene>
<dbReference type="PANTHER" id="PTHR43768">
    <property type="entry name" value="TREHALOSE 6-PHOSPHATE PHOSPHATASE"/>
    <property type="match status" value="1"/>
</dbReference>
<evidence type="ECO:0000256" key="2">
    <source>
        <dbReference type="ARBA" id="ARBA00005199"/>
    </source>
</evidence>
<evidence type="ECO:0000313" key="7">
    <source>
        <dbReference type="EMBL" id="PIZ38180.1"/>
    </source>
</evidence>
<dbReference type="EMBL" id="PFNG01000157">
    <property type="protein sequence ID" value="PIZ38180.1"/>
    <property type="molecule type" value="Genomic_DNA"/>
</dbReference>
<dbReference type="Gene3D" id="3.40.50.1000">
    <property type="entry name" value="HAD superfamily/HAD-like"/>
    <property type="match status" value="1"/>
</dbReference>
<evidence type="ECO:0000313" key="8">
    <source>
        <dbReference type="Proteomes" id="UP000230956"/>
    </source>
</evidence>
<comment type="catalytic activity">
    <reaction evidence="1 6">
        <text>alpha,alpha-trehalose 6-phosphate + H2O = alpha,alpha-trehalose + phosphate</text>
        <dbReference type="Rhea" id="RHEA:23420"/>
        <dbReference type="ChEBI" id="CHEBI:15377"/>
        <dbReference type="ChEBI" id="CHEBI:16551"/>
        <dbReference type="ChEBI" id="CHEBI:43474"/>
        <dbReference type="ChEBI" id="CHEBI:58429"/>
        <dbReference type="EC" id="3.1.3.12"/>
    </reaction>
</comment>
<dbReference type="InterPro" id="IPR003337">
    <property type="entry name" value="Trehalose_PPase"/>
</dbReference>
<comment type="pathway">
    <text evidence="2 6">Glycan biosynthesis; trehalose biosynthesis.</text>
</comment>
<dbReference type="NCBIfam" id="TIGR01484">
    <property type="entry name" value="HAD-SF-IIB"/>
    <property type="match status" value="1"/>
</dbReference>
<keyword evidence="6" id="KW-0460">Magnesium</keyword>
<dbReference type="Gene3D" id="3.30.70.1020">
    <property type="entry name" value="Trehalose-6-phosphate phosphatase related protein, domain 2"/>
    <property type="match status" value="1"/>
</dbReference>
<comment type="caution">
    <text evidence="7">The sequence shown here is derived from an EMBL/GenBank/DDBJ whole genome shotgun (WGS) entry which is preliminary data.</text>
</comment>
<dbReference type="PANTHER" id="PTHR43768:SF3">
    <property type="entry name" value="TREHALOSE 6-PHOSPHATE PHOSPHATASE"/>
    <property type="match status" value="1"/>
</dbReference>
<reference evidence="8" key="1">
    <citation type="submission" date="2017-09" db="EMBL/GenBank/DDBJ databases">
        <title>Depth-based differentiation of microbial function through sediment-hosted aquifers and enrichment of novel symbionts in the deep terrestrial subsurface.</title>
        <authorList>
            <person name="Probst A.J."/>
            <person name="Ladd B."/>
            <person name="Jarett J.K."/>
            <person name="Geller-Mcgrath D.E."/>
            <person name="Sieber C.M.K."/>
            <person name="Emerson J.B."/>
            <person name="Anantharaman K."/>
            <person name="Thomas B.C."/>
            <person name="Malmstrom R."/>
            <person name="Stieglmeier M."/>
            <person name="Klingl A."/>
            <person name="Woyke T."/>
            <person name="Ryan C.M."/>
            <person name="Banfield J.F."/>
        </authorList>
    </citation>
    <scope>NUCLEOTIDE SEQUENCE [LARGE SCALE GENOMIC DNA]</scope>
</reference>
<proteinExistence type="inferred from homology"/>
<evidence type="ECO:0000256" key="4">
    <source>
        <dbReference type="ARBA" id="ARBA00022801"/>
    </source>
</evidence>
<dbReference type="InterPro" id="IPR006379">
    <property type="entry name" value="HAD-SF_hydro_IIB"/>
</dbReference>
<dbReference type="InterPro" id="IPR044651">
    <property type="entry name" value="OTSB-like"/>
</dbReference>
<dbReference type="EC" id="3.1.3.12" evidence="6"/>
<name>A0A2M7T899_9ACTN</name>
<dbReference type="InterPro" id="IPR036412">
    <property type="entry name" value="HAD-like_sf"/>
</dbReference>
<dbReference type="GO" id="GO:0004805">
    <property type="term" value="F:trehalose-phosphatase activity"/>
    <property type="evidence" value="ECO:0007669"/>
    <property type="project" value="UniProtKB-EC"/>
</dbReference>
<evidence type="ECO:0000256" key="1">
    <source>
        <dbReference type="ARBA" id="ARBA00000500"/>
    </source>
</evidence>
<evidence type="ECO:0000256" key="6">
    <source>
        <dbReference type="RuleBase" id="RU361117"/>
    </source>
</evidence>
<dbReference type="Pfam" id="PF02358">
    <property type="entry name" value="Trehalose_PPase"/>
    <property type="match status" value="1"/>
</dbReference>
<dbReference type="InterPro" id="IPR023214">
    <property type="entry name" value="HAD_sf"/>
</dbReference>
<dbReference type="AlphaFoldDB" id="A0A2M7T899"/>
<dbReference type="UniPathway" id="UPA00299"/>
<dbReference type="GO" id="GO:0046872">
    <property type="term" value="F:metal ion binding"/>
    <property type="evidence" value="ECO:0007669"/>
    <property type="project" value="UniProtKB-KW"/>
</dbReference>
<comment type="similarity">
    <text evidence="3 6">Belongs to the trehalose phosphatase family.</text>
</comment>
<comment type="function">
    <text evidence="5 6">Removes the phosphate from trehalose 6-phosphate to produce free trehalose.</text>
</comment>
<organism evidence="7 8">
    <name type="scientific">Candidatus Aquicultor secundus</name>
    <dbReference type="NCBI Taxonomy" id="1973895"/>
    <lineage>
        <taxon>Bacteria</taxon>
        <taxon>Bacillati</taxon>
        <taxon>Actinomycetota</taxon>
        <taxon>Candidatus Aquicultoria</taxon>
        <taxon>Candidatus Aquicultorales</taxon>
        <taxon>Candidatus Aquicultoraceae</taxon>
        <taxon>Candidatus Aquicultor</taxon>
    </lineage>
</organism>
<sequence length="286" mass="31814">MTDIDKALDKVLDKAIDDVLADVLYEALTNWKEHPEKSGIFSDLDGTLSKIAPTPAEAIVTPEMRKVLQDINKKYAVVGIVSGRDSTEARRMVALENLVYIGNHGLEWLEDGKQFYVPEAFNFFGLAGNLASELSDIFNATGYFVERKKLGVAVHYRQVEDKEQAKARIEEVLKPMLAKYPLKQAEGRYVIELKPDLPVNKGDAVTVIALRAGIERAMYLGDDVTDIDAFQALRQLRDEGRLQTVSIAIASDESAPAVMQEADYVVQSVDAAEALLRWMSSIPRVR</sequence>